<keyword evidence="1" id="KW-0963">Cytoplasm</keyword>
<proteinExistence type="inferred from homology"/>
<evidence type="ECO:0000256" key="3">
    <source>
        <dbReference type="ARBA" id="ARBA00022801"/>
    </source>
</evidence>
<dbReference type="RefSeq" id="WP_140508650.1">
    <property type="nucleotide sequence ID" value="NZ_RCZH01000009.1"/>
</dbReference>
<evidence type="ECO:0000313" key="6">
    <source>
        <dbReference type="EMBL" id="TPG38902.1"/>
    </source>
</evidence>
<accession>A0A502EPC9</accession>
<dbReference type="InterPro" id="IPR024775">
    <property type="entry name" value="DinB-like"/>
</dbReference>
<keyword evidence="7" id="KW-1185">Reference proteome</keyword>
<dbReference type="HAMAP" id="MF_01256">
    <property type="entry name" value="YfiT_hydrol"/>
    <property type="match status" value="1"/>
</dbReference>
<dbReference type="AlphaFoldDB" id="A0A502EPC9"/>
<name>A0A502EPC9_9FLAO</name>
<dbReference type="GO" id="GO:0016787">
    <property type="term" value="F:hydrolase activity"/>
    <property type="evidence" value="ECO:0007669"/>
    <property type="project" value="UniProtKB-KW"/>
</dbReference>
<evidence type="ECO:0000313" key="7">
    <source>
        <dbReference type="Proteomes" id="UP000319700"/>
    </source>
</evidence>
<evidence type="ECO:0000256" key="2">
    <source>
        <dbReference type="ARBA" id="ARBA00022723"/>
    </source>
</evidence>
<dbReference type="Pfam" id="PF12867">
    <property type="entry name" value="DinB_2"/>
    <property type="match status" value="1"/>
</dbReference>
<dbReference type="EMBL" id="RCZH01000009">
    <property type="protein sequence ID" value="TPG38902.1"/>
    <property type="molecule type" value="Genomic_DNA"/>
</dbReference>
<reference evidence="6 7" key="1">
    <citation type="journal article" date="2019" name="Environ. Microbiol.">
        <title>Species interactions and distinct microbial communities in high Arctic permafrost affected cryosols are associated with the CH4 and CO2 gas fluxes.</title>
        <authorList>
            <person name="Altshuler I."/>
            <person name="Hamel J."/>
            <person name="Turney S."/>
            <person name="Magnuson E."/>
            <person name="Levesque R."/>
            <person name="Greer C."/>
            <person name="Whyte L.G."/>
        </authorList>
    </citation>
    <scope>NUCLEOTIDE SEQUENCE [LARGE SCALE GENOMIC DNA]</scope>
    <source>
        <strain evidence="6 7">42</strain>
    </source>
</reference>
<dbReference type="InterPro" id="IPR023774">
    <property type="entry name" value="Put_metal_dep_hydrolase_YfiT"/>
</dbReference>
<evidence type="ECO:0000256" key="4">
    <source>
        <dbReference type="ARBA" id="ARBA00022833"/>
    </source>
</evidence>
<comment type="caution">
    <text evidence="6">The sequence shown here is derived from an EMBL/GenBank/DDBJ whole genome shotgun (WGS) entry which is preliminary data.</text>
</comment>
<dbReference type="GO" id="GO:0046872">
    <property type="term" value="F:metal ion binding"/>
    <property type="evidence" value="ECO:0007669"/>
    <property type="project" value="UniProtKB-KW"/>
</dbReference>
<feature type="domain" description="DinB-like" evidence="5">
    <location>
        <begin position="48"/>
        <end position="171"/>
    </location>
</feature>
<organism evidence="6 7">
    <name type="scientific">Flavobacterium pectinovorum</name>
    <dbReference type="NCBI Taxonomy" id="29533"/>
    <lineage>
        <taxon>Bacteria</taxon>
        <taxon>Pseudomonadati</taxon>
        <taxon>Bacteroidota</taxon>
        <taxon>Flavobacteriia</taxon>
        <taxon>Flavobacteriales</taxon>
        <taxon>Flavobacteriaceae</taxon>
        <taxon>Flavobacterium</taxon>
    </lineage>
</organism>
<dbReference type="OrthoDB" id="9796039at2"/>
<sequence length="181" mass="21543">MEELDLEKLKYPIGKFEFPQQYSSEYIAEKIAEIESFPEKLKKETIHLSDEQLDTPYRPDGWTVRQVIHHCAESHMNCFIRIKWALTENNPVIKAYDEVLWSELYDNLNMPIQPTLNLLEGLHFRLAYIMKNLSEADLEKSFIHPENNSEYRIKQIIATYAWHGNHHLAHITALKKYKNWK</sequence>
<protein>
    <submittedName>
        <fullName evidence="6">Putative metal-dependent hydrolase</fullName>
    </submittedName>
</protein>
<evidence type="ECO:0000256" key="1">
    <source>
        <dbReference type="ARBA" id="ARBA00022490"/>
    </source>
</evidence>
<keyword evidence="3 6" id="KW-0378">Hydrolase</keyword>
<dbReference type="InterPro" id="IPR034660">
    <property type="entry name" value="DinB/YfiT-like"/>
</dbReference>
<dbReference type="Gene3D" id="1.20.120.450">
    <property type="entry name" value="dinb family like domain"/>
    <property type="match status" value="1"/>
</dbReference>
<keyword evidence="2" id="KW-0479">Metal-binding</keyword>
<keyword evidence="4" id="KW-0862">Zinc</keyword>
<dbReference type="NCBIfam" id="NF009807">
    <property type="entry name" value="PRK13291.1"/>
    <property type="match status" value="1"/>
</dbReference>
<gene>
    <name evidence="6" type="ORF">EAH81_15610</name>
</gene>
<dbReference type="STRING" id="29533.SAMN05444387_4186"/>
<dbReference type="Proteomes" id="UP000319700">
    <property type="component" value="Unassembled WGS sequence"/>
</dbReference>
<dbReference type="SUPFAM" id="SSF109854">
    <property type="entry name" value="DinB/YfiT-like putative metalloenzymes"/>
    <property type="match status" value="1"/>
</dbReference>
<evidence type="ECO:0000259" key="5">
    <source>
        <dbReference type="Pfam" id="PF12867"/>
    </source>
</evidence>